<reference evidence="1 2" key="1">
    <citation type="submission" date="2017-06" db="EMBL/GenBank/DDBJ databases">
        <title>Investigating the central metabolism of Clostridium thermosuccinogenes.</title>
        <authorList>
            <person name="Koendjbiharie J.G."/>
            <person name="van Kranenburg R."/>
        </authorList>
    </citation>
    <scope>NUCLEOTIDE SEQUENCE [LARGE SCALE GENOMIC DNA]</scope>
    <source>
        <strain evidence="1 2">DSM 5806</strain>
    </source>
</reference>
<evidence type="ECO:0008006" key="3">
    <source>
        <dbReference type="Google" id="ProtNLM"/>
    </source>
</evidence>
<comment type="caution">
    <text evidence="1">The sequence shown here is derived from an EMBL/GenBank/DDBJ whole genome shotgun (WGS) entry which is preliminary data.</text>
</comment>
<organism evidence="1 2">
    <name type="scientific">Clostridium thermosuccinogenes</name>
    <dbReference type="NCBI Taxonomy" id="84032"/>
    <lineage>
        <taxon>Bacteria</taxon>
        <taxon>Bacillati</taxon>
        <taxon>Bacillota</taxon>
        <taxon>Clostridia</taxon>
        <taxon>Eubacteriales</taxon>
        <taxon>Clostridiaceae</taxon>
        <taxon>Clostridium</taxon>
    </lineage>
</organism>
<dbReference type="RefSeq" id="WP_103080637.1">
    <property type="nucleotide sequence ID" value="NZ_CP021850.1"/>
</dbReference>
<gene>
    <name evidence="1" type="ORF">CDQ84_05020</name>
</gene>
<dbReference type="PANTHER" id="PTHR38451">
    <property type="entry name" value="TRNA (ADENINE(22)-N(1))-METHYLTRANSFERASE"/>
    <property type="match status" value="1"/>
</dbReference>
<dbReference type="Proteomes" id="UP000236151">
    <property type="component" value="Unassembled WGS sequence"/>
</dbReference>
<dbReference type="AlphaFoldDB" id="A0A2K2FI95"/>
<dbReference type="PIRSF" id="PIRSF018637">
    <property type="entry name" value="TrmK"/>
    <property type="match status" value="1"/>
</dbReference>
<dbReference type="Pfam" id="PF12847">
    <property type="entry name" value="Methyltransf_18"/>
    <property type="match status" value="1"/>
</dbReference>
<accession>A0A2K2FI95</accession>
<evidence type="ECO:0000313" key="1">
    <source>
        <dbReference type="EMBL" id="PNU00608.1"/>
    </source>
</evidence>
<protein>
    <recommendedName>
        <fullName evidence="3">SAM-dependent methyltransferase</fullName>
    </recommendedName>
</protein>
<name>A0A2K2FI95_9CLOT</name>
<sequence>MELKGRLGLIAKKVSSCDIACDIGTDHAYIPIHLVLNGVCKRAVASDVRKGPLKAAKENIERYGLSDKIELRLGYGLETIPEDEADGIIIAGMGGELIKNILAEGITKAKKAAFIILQPMNSHEILREWLYDNGFDIYDEEMVEDGGKIYSVMSVRWTGNRLKMDPISLYIGAKLIEKRDPLLKPYIDKKIMQMDKAINELLKSGERNRDILNRYVWQRDELKRISGMLDEKTLG</sequence>
<dbReference type="KEGG" id="cthd:CDO33_07520"/>
<dbReference type="EMBL" id="NIOJ01000008">
    <property type="protein sequence ID" value="PNU00608.1"/>
    <property type="molecule type" value="Genomic_DNA"/>
</dbReference>
<dbReference type="SUPFAM" id="SSF53335">
    <property type="entry name" value="S-adenosyl-L-methionine-dependent methyltransferases"/>
    <property type="match status" value="1"/>
</dbReference>
<dbReference type="InterPro" id="IPR029063">
    <property type="entry name" value="SAM-dependent_MTases_sf"/>
</dbReference>
<evidence type="ECO:0000313" key="2">
    <source>
        <dbReference type="Proteomes" id="UP000236151"/>
    </source>
</evidence>
<dbReference type="PANTHER" id="PTHR38451:SF1">
    <property type="entry name" value="TRNA (ADENINE(22)-N(1))-METHYLTRANSFERASE"/>
    <property type="match status" value="1"/>
</dbReference>
<dbReference type="OrthoDB" id="5881184at2"/>
<proteinExistence type="predicted"/>
<dbReference type="InterPro" id="IPR006901">
    <property type="entry name" value="TrmK"/>
</dbReference>
<dbReference type="Gene3D" id="3.40.50.150">
    <property type="entry name" value="Vaccinia Virus protein VP39"/>
    <property type="match status" value="1"/>
</dbReference>
<dbReference type="GO" id="GO:0160105">
    <property type="term" value="F:tRNA (adenine(22)-N1)-methyltransferase activity"/>
    <property type="evidence" value="ECO:0007669"/>
    <property type="project" value="InterPro"/>
</dbReference>
<keyword evidence="2" id="KW-1185">Reference proteome</keyword>